<sequence length="141" mass="16923">MFPLFEENIEEIAVEENNSPKWTFLVDFKEKKFLKKNGKLIKSNDVRTARMWIEKILLTFKDKYKIYEDYGMSYYDLIIGRRFPIGFLYAELKREIEETMLSNPQIISIENFNAELIKHSLYVTFDVYLVDGSNFSWEAYL</sequence>
<reference evidence="1 2" key="1">
    <citation type="submission" date="2012-05" db="EMBL/GenBank/DDBJ databases">
        <title>The Genome Sequence of Eubacteriaceae bacterium CM2.</title>
        <authorList>
            <consortium name="The Broad Institute Genome Sequencing Platform"/>
            <person name="Earl A."/>
            <person name="Ward D."/>
            <person name="Feldgarden M."/>
            <person name="Gevers D."/>
            <person name="Sizova M."/>
            <person name="Hazen A."/>
            <person name="Epstein S."/>
            <person name="Walker B."/>
            <person name="Young S.K."/>
            <person name="Zeng Q."/>
            <person name="Gargeya S."/>
            <person name="Fitzgerald M."/>
            <person name="Haas B."/>
            <person name="Abouelleil A."/>
            <person name="Alvarado L."/>
            <person name="Arachchi H.M."/>
            <person name="Berlin A."/>
            <person name="Chapman S.B."/>
            <person name="Goldberg J."/>
            <person name="Griggs A."/>
            <person name="Gujja S."/>
            <person name="Hansen M."/>
            <person name="Howarth C."/>
            <person name="Imamovic A."/>
            <person name="Larimer J."/>
            <person name="McCowen C."/>
            <person name="Montmayeur A."/>
            <person name="Murphy C."/>
            <person name="Neiman D."/>
            <person name="Pearson M."/>
            <person name="Priest M."/>
            <person name="Roberts A."/>
            <person name="Saif S."/>
            <person name="Shea T."/>
            <person name="Sisk P."/>
            <person name="Sykes S."/>
            <person name="Wortman J."/>
            <person name="Nusbaum C."/>
            <person name="Birren B."/>
        </authorList>
    </citation>
    <scope>NUCLEOTIDE SEQUENCE [LARGE SCALE GENOMIC DNA]</scope>
    <source>
        <strain evidence="1 2">CM2</strain>
    </source>
</reference>
<dbReference type="Proteomes" id="UP000017818">
    <property type="component" value="Unassembled WGS sequence"/>
</dbReference>
<name>V9HSI8_9FIRM</name>
<dbReference type="EMBL" id="AFZF02000009">
    <property type="protein sequence ID" value="EHL18482.1"/>
    <property type="molecule type" value="Genomic_DNA"/>
</dbReference>
<dbReference type="RefSeq" id="WP_009527693.1">
    <property type="nucleotide sequence ID" value="NZ_JH815225.1"/>
</dbReference>
<organism evidence="1 2">
    <name type="scientific">Peptoanaerobacter stomatis</name>
    <dbReference type="NCBI Taxonomy" id="796937"/>
    <lineage>
        <taxon>Bacteria</taxon>
        <taxon>Bacillati</taxon>
        <taxon>Bacillota</taxon>
        <taxon>Clostridia</taxon>
        <taxon>Peptostreptococcales</taxon>
        <taxon>Filifactoraceae</taxon>
        <taxon>Peptoanaerobacter</taxon>
    </lineage>
</organism>
<evidence type="ECO:0000313" key="1">
    <source>
        <dbReference type="EMBL" id="EHL18482.1"/>
    </source>
</evidence>
<protein>
    <recommendedName>
        <fullName evidence="3">PF10934 family protein</fullName>
    </recommendedName>
</protein>
<proteinExistence type="predicted"/>
<gene>
    <name evidence="1" type="ORF">HMPREF9630_00207</name>
</gene>
<dbReference type="Pfam" id="PF10934">
    <property type="entry name" value="Sheath_initiator"/>
    <property type="match status" value="1"/>
</dbReference>
<dbReference type="InterPro" id="IPR020288">
    <property type="entry name" value="Sheath_initiator"/>
</dbReference>
<comment type="caution">
    <text evidence="1">The sequence shown here is derived from an EMBL/GenBank/DDBJ whole genome shotgun (WGS) entry which is preliminary data.</text>
</comment>
<evidence type="ECO:0000313" key="2">
    <source>
        <dbReference type="Proteomes" id="UP000017818"/>
    </source>
</evidence>
<dbReference type="OrthoDB" id="89089at2"/>
<accession>V9HSI8</accession>
<evidence type="ECO:0008006" key="3">
    <source>
        <dbReference type="Google" id="ProtNLM"/>
    </source>
</evidence>
<dbReference type="AlphaFoldDB" id="V9HSI8"/>
<dbReference type="HOGENOM" id="CLU_141574_2_0_9"/>